<dbReference type="SUPFAM" id="SSF56935">
    <property type="entry name" value="Porins"/>
    <property type="match status" value="1"/>
</dbReference>
<feature type="chain" id="PRO_5016646420" evidence="8">
    <location>
        <begin position="26"/>
        <end position="481"/>
    </location>
</feature>
<evidence type="ECO:0000313" key="11">
    <source>
        <dbReference type="Proteomes" id="UP000240957"/>
    </source>
</evidence>
<proteinExistence type="inferred from homology"/>
<evidence type="ECO:0000256" key="3">
    <source>
        <dbReference type="ARBA" id="ARBA00022452"/>
    </source>
</evidence>
<keyword evidence="3" id="KW-1134">Transmembrane beta strand</keyword>
<dbReference type="GO" id="GO:0015483">
    <property type="term" value="F:long-chain fatty acid transporting porin activity"/>
    <property type="evidence" value="ECO:0007669"/>
    <property type="project" value="TreeGrafter"/>
</dbReference>
<evidence type="ECO:0000256" key="7">
    <source>
        <dbReference type="ARBA" id="ARBA00023237"/>
    </source>
</evidence>
<name>A0A371YNM7_9GAMM</name>
<accession>A0A371YNM7</accession>
<organism evidence="10 11">
    <name type="scientific">Acinetobacter sichuanensis</name>
    <dbReference type="NCBI Taxonomy" id="2136183"/>
    <lineage>
        <taxon>Bacteria</taxon>
        <taxon>Pseudomonadati</taxon>
        <taxon>Pseudomonadota</taxon>
        <taxon>Gammaproteobacteria</taxon>
        <taxon>Moraxellales</taxon>
        <taxon>Moraxellaceae</taxon>
        <taxon>Acinetobacter</taxon>
    </lineage>
</organism>
<dbReference type="AlphaFoldDB" id="A0A371YNM7"/>
<dbReference type="EMBL" id="PYIX02000022">
    <property type="protein sequence ID" value="RFC83080.1"/>
    <property type="molecule type" value="Genomic_DNA"/>
</dbReference>
<comment type="caution">
    <text evidence="10">The sequence shown here is derived from an EMBL/GenBank/DDBJ whole genome shotgun (WGS) entry which is preliminary data.</text>
</comment>
<sequence length="481" mass="51879">MRMQPKLITIAISLISVGSITQTFAQGYAVNEQSISAMGSAYAGRGANVQDASILYGNPAGITQLEHAEISQNLTFVKAYSDLKNTQGSGLASQGSNDGDFVPEVILGSSYASVPLNHLIDGLSAGLGIYVPFGISSNYETNFQGSVFGDKTKVKVVTIQPTIAYEINPKISVGLGATINRMDGEINQSLTGQTDRTGLKGEDFAGGYNLGLLLHPTEKTHVGLTYHSKVEYKLKDTAYLKGLNPMALLANPQAAALLAQKGIDLAALPPLNALNMTSQDASLKVTTPESAELSVSYQVTPNLNLLGSATWTRWSRLGTLSPETGFSADLLLAQNAQLAGLLGQMLASGKLSPEEINQIKKMVDAQLAGNHDEVLKFKDNWMFNVGAEYRVNPHWKVRAGYAYDQSPVDTEHRTVRLPLGNRNIVSLGANYQATENTSIDAGYMYIFENTARVHQEKSNANYSAEYKNTAHTVGLQLNHRF</sequence>
<dbReference type="EMBL" id="JBHRSF010000157">
    <property type="protein sequence ID" value="MFC2997707.1"/>
    <property type="molecule type" value="Genomic_DNA"/>
</dbReference>
<feature type="signal peptide" evidence="8">
    <location>
        <begin position="1"/>
        <end position="25"/>
    </location>
</feature>
<reference evidence="10 11" key="2">
    <citation type="submission" date="2018-08" db="EMBL/GenBank/DDBJ databases">
        <title>The draft genome of Acinetobacter sichuanensis strain WCHAc060041.</title>
        <authorList>
            <person name="Qin J."/>
            <person name="Feng Y."/>
            <person name="Zong Z."/>
        </authorList>
    </citation>
    <scope>NUCLEOTIDE SEQUENCE [LARGE SCALE GENOMIC DNA]</scope>
    <source>
        <strain evidence="10 11">WCHAc060041</strain>
    </source>
</reference>
<evidence type="ECO:0000313" key="12">
    <source>
        <dbReference type="Proteomes" id="UP001595455"/>
    </source>
</evidence>
<dbReference type="PANTHER" id="PTHR35093:SF8">
    <property type="entry name" value="OUTER MEMBRANE PROTEIN NMB0088-RELATED"/>
    <property type="match status" value="1"/>
</dbReference>
<reference evidence="9" key="1">
    <citation type="journal article" date="2014" name="Int. J. Syst. Evol. Microbiol.">
        <title>Complete genome of a new Firmicutes species belonging to the dominant human colonic microbiota ('Ruminococcus bicirculans') reveals two chromosomes and a selective capacity to utilize plant glucans.</title>
        <authorList>
            <consortium name="NISC Comparative Sequencing Program"/>
            <person name="Wegmann U."/>
            <person name="Louis P."/>
            <person name="Goesmann A."/>
            <person name="Henrissat B."/>
            <person name="Duncan S.H."/>
            <person name="Flint H.J."/>
        </authorList>
    </citation>
    <scope>NUCLEOTIDE SEQUENCE</scope>
    <source>
        <strain evidence="9">KCTC 62575</strain>
    </source>
</reference>
<evidence type="ECO:0000256" key="5">
    <source>
        <dbReference type="ARBA" id="ARBA00022729"/>
    </source>
</evidence>
<comment type="similarity">
    <text evidence="2">Belongs to the OmpP1/FadL family.</text>
</comment>
<evidence type="ECO:0000256" key="4">
    <source>
        <dbReference type="ARBA" id="ARBA00022692"/>
    </source>
</evidence>
<evidence type="ECO:0000256" key="1">
    <source>
        <dbReference type="ARBA" id="ARBA00004571"/>
    </source>
</evidence>
<protein>
    <submittedName>
        <fullName evidence="9 10">Transporter</fullName>
    </submittedName>
</protein>
<dbReference type="OrthoDB" id="19849at2"/>
<dbReference type="Pfam" id="PF03349">
    <property type="entry name" value="Toluene_X"/>
    <property type="match status" value="1"/>
</dbReference>
<dbReference type="GO" id="GO:0009279">
    <property type="term" value="C:cell outer membrane"/>
    <property type="evidence" value="ECO:0007669"/>
    <property type="project" value="UniProtKB-SubCell"/>
</dbReference>
<reference evidence="9" key="4">
    <citation type="submission" date="2024-09" db="EMBL/GenBank/DDBJ databases">
        <authorList>
            <person name="Sun Q."/>
            <person name="Mori K."/>
        </authorList>
    </citation>
    <scope>NUCLEOTIDE SEQUENCE</scope>
    <source>
        <strain evidence="9">KCTC 62575</strain>
    </source>
</reference>
<keyword evidence="7" id="KW-0998">Cell outer membrane</keyword>
<dbReference type="PANTHER" id="PTHR35093">
    <property type="entry name" value="OUTER MEMBRANE PROTEIN NMB0088-RELATED"/>
    <property type="match status" value="1"/>
</dbReference>
<keyword evidence="4" id="KW-0812">Transmembrane</keyword>
<dbReference type="Proteomes" id="UP001595455">
    <property type="component" value="Unassembled WGS sequence"/>
</dbReference>
<evidence type="ECO:0000313" key="10">
    <source>
        <dbReference type="EMBL" id="RFC83080.1"/>
    </source>
</evidence>
<comment type="subcellular location">
    <subcellularLocation>
        <location evidence="1">Cell outer membrane</location>
        <topology evidence="1">Multi-pass membrane protein</topology>
    </subcellularLocation>
</comment>
<evidence type="ECO:0000313" key="9">
    <source>
        <dbReference type="EMBL" id="MFC2997707.1"/>
    </source>
</evidence>
<evidence type="ECO:0000256" key="2">
    <source>
        <dbReference type="ARBA" id="ARBA00008163"/>
    </source>
</evidence>
<evidence type="ECO:0000256" key="6">
    <source>
        <dbReference type="ARBA" id="ARBA00023136"/>
    </source>
</evidence>
<gene>
    <name evidence="9" type="ORF">ACFODO_21150</name>
    <name evidence="10" type="ORF">C9E89_013210</name>
</gene>
<reference evidence="12" key="3">
    <citation type="journal article" date="2019" name="Int. J. Syst. Evol. Microbiol.">
        <title>The Global Catalogue of Microorganisms (GCM) 10K type strain sequencing project: providing services to taxonomists for standard genome sequencing and annotation.</title>
        <authorList>
            <consortium name="The Broad Institute Genomics Platform"/>
            <consortium name="The Broad Institute Genome Sequencing Center for Infectious Disease"/>
            <person name="Wu L."/>
            <person name="Ma J."/>
        </authorList>
    </citation>
    <scope>NUCLEOTIDE SEQUENCE [LARGE SCALE GENOMIC DNA]</scope>
    <source>
        <strain evidence="12">KCTC 62575</strain>
    </source>
</reference>
<dbReference type="Proteomes" id="UP000240957">
    <property type="component" value="Unassembled WGS sequence"/>
</dbReference>
<keyword evidence="12" id="KW-1185">Reference proteome</keyword>
<keyword evidence="5 8" id="KW-0732">Signal</keyword>
<keyword evidence="6" id="KW-0472">Membrane</keyword>
<dbReference type="Gene3D" id="2.40.160.60">
    <property type="entry name" value="Outer membrane protein transport protein (OMPP1/FadL/TodX)"/>
    <property type="match status" value="1"/>
</dbReference>
<dbReference type="InterPro" id="IPR005017">
    <property type="entry name" value="OMPP1/FadL/TodX"/>
</dbReference>
<evidence type="ECO:0000256" key="8">
    <source>
        <dbReference type="SAM" id="SignalP"/>
    </source>
</evidence>
<dbReference type="RefSeq" id="WP_107008807.1">
    <property type="nucleotide sequence ID" value="NZ_JBHRSF010000157.1"/>
</dbReference>